<evidence type="ECO:0000313" key="2">
    <source>
        <dbReference type="EMBL" id="AWT53164.1"/>
    </source>
</evidence>
<gene>
    <name evidence="2" type="ORF">D806_021830</name>
</gene>
<feature type="region of interest" description="Disordered" evidence="1">
    <location>
        <begin position="255"/>
        <end position="275"/>
    </location>
</feature>
<dbReference type="RefSeq" id="WP_003893570.1">
    <property type="nucleotide sequence ID" value="NZ_CP027541.1"/>
</dbReference>
<organism evidence="2 3">
    <name type="scientific">Mycolicibacterium smegmatis (strain MKD8)</name>
    <name type="common">Mycobacterium smegmatis</name>
    <dbReference type="NCBI Taxonomy" id="1214915"/>
    <lineage>
        <taxon>Bacteria</taxon>
        <taxon>Bacillati</taxon>
        <taxon>Actinomycetota</taxon>
        <taxon>Actinomycetes</taxon>
        <taxon>Mycobacteriales</taxon>
        <taxon>Mycobacteriaceae</taxon>
        <taxon>Mycolicibacterium</taxon>
    </lineage>
</organism>
<evidence type="ECO:0008006" key="4">
    <source>
        <dbReference type="Google" id="ProtNLM"/>
    </source>
</evidence>
<evidence type="ECO:0000256" key="1">
    <source>
        <dbReference type="SAM" id="MobiDB-lite"/>
    </source>
</evidence>
<sequence>MWDDEFDVVCCGSGSGAFAAAIAAADADLDVEVACRPVTPQGTSGSPWLGRGIEDSETREYLDELVADQDPSSRDSEHADIEIRAMRQLSPAAPRTPVETFHGAQLRDWAGQCLRSPYGLLYTRLTERGGVPMETEAGEIIEANVLGSIDLPAGAGAAAAVDGWMRMQLRERDIPSDDDAALERIVFEEGEIVGVALATADGPRTVRVRHGIAVSTEVPAAGRRRMETAQTLRVALVGRSASRFSRVELLTIPSAGHPDDLAQGNGAPHSHARRS</sequence>
<proteinExistence type="predicted"/>
<dbReference type="SUPFAM" id="SSF51905">
    <property type="entry name" value="FAD/NAD(P)-binding domain"/>
    <property type="match status" value="1"/>
</dbReference>
<dbReference type="Proteomes" id="UP000011200">
    <property type="component" value="Chromosome"/>
</dbReference>
<dbReference type="Gene3D" id="3.50.50.60">
    <property type="entry name" value="FAD/NAD(P)-binding domain"/>
    <property type="match status" value="1"/>
</dbReference>
<accession>A0A2U9PN48</accession>
<evidence type="ECO:0000313" key="3">
    <source>
        <dbReference type="Proteomes" id="UP000011200"/>
    </source>
</evidence>
<reference evidence="3" key="2">
    <citation type="submission" date="2018-03" db="EMBL/GenBank/DDBJ databases">
        <authorList>
            <person name="Derbyshire K."/>
            <person name="Gray T.A."/>
            <person name="Champion M."/>
        </authorList>
    </citation>
    <scope>NUCLEOTIDE SEQUENCE [LARGE SCALE GENOMIC DNA]</scope>
    <source>
        <strain evidence="3">MKD8</strain>
    </source>
</reference>
<dbReference type="AlphaFoldDB" id="A0A2U9PN48"/>
<dbReference type="InterPro" id="IPR036188">
    <property type="entry name" value="FAD/NAD-bd_sf"/>
</dbReference>
<protein>
    <recommendedName>
        <fullName evidence="4">FAD-dependent oxidoreductase 2 FAD binding domain-containing protein</fullName>
    </recommendedName>
</protein>
<dbReference type="EMBL" id="CP027541">
    <property type="protein sequence ID" value="AWT53164.1"/>
    <property type="molecule type" value="Genomic_DNA"/>
</dbReference>
<reference evidence="2 3" key="1">
    <citation type="journal article" date="2013" name="Genome Announc.">
        <title>Draft genome sequence of MKD8, a conjugal recipient Mycobacterium smegmatis strain.</title>
        <authorList>
            <person name="Gray T.A."/>
            <person name="Palumbo M.J."/>
            <person name="Derbyshire K.M."/>
        </authorList>
    </citation>
    <scope>NUCLEOTIDE SEQUENCE [LARGE SCALE GENOMIC DNA]</scope>
    <source>
        <strain evidence="2 3">MKD8</strain>
    </source>
</reference>
<name>A0A2U9PN48_MYCSE</name>